<feature type="region of interest" description="Disordered" evidence="1">
    <location>
        <begin position="1"/>
        <end position="22"/>
    </location>
</feature>
<comment type="caution">
    <text evidence="2">The sequence shown here is derived from an EMBL/GenBank/DDBJ whole genome shotgun (WGS) entry which is preliminary data.</text>
</comment>
<proteinExistence type="predicted"/>
<evidence type="ECO:0000313" key="2">
    <source>
        <dbReference type="EMBL" id="KAA9111690.1"/>
    </source>
</evidence>
<dbReference type="AlphaFoldDB" id="A0A5J5J6H8"/>
<dbReference type="InterPro" id="IPR049457">
    <property type="entry name" value="Emfourin"/>
</dbReference>
<evidence type="ECO:0000256" key="1">
    <source>
        <dbReference type="SAM" id="MobiDB-lite"/>
    </source>
</evidence>
<dbReference type="Proteomes" id="UP000325827">
    <property type="component" value="Unassembled WGS sequence"/>
</dbReference>
<name>A0A5J5J6H8_9MICO</name>
<keyword evidence="3" id="KW-1185">Reference proteome</keyword>
<reference evidence="3" key="1">
    <citation type="submission" date="2019-09" db="EMBL/GenBank/DDBJ databases">
        <title>Mumia zhuanghuii sp. nov. isolated from the intestinal contents of plateau pika (Ochotona curzoniae) in the Qinghai-Tibet plateau of China.</title>
        <authorList>
            <person name="Tian Z."/>
        </authorList>
    </citation>
    <scope>NUCLEOTIDE SEQUENCE [LARGE SCALE GENOMIC DNA]</scope>
    <source>
        <strain evidence="3">JCM 30598</strain>
    </source>
</reference>
<gene>
    <name evidence="2" type="ORF">F6B43_06065</name>
</gene>
<sequence>MTRSGGFAGLRREWSAAPPADQESQWIALIQSCPWEAATREPTPRGADRFVWRIHARCGPDEHAAELADDDVSGPWRDLVDVVRGTASRP</sequence>
<organism evidence="2 3">
    <name type="scientific">Microbacterium rhizomatis</name>
    <dbReference type="NCBI Taxonomy" id="1631477"/>
    <lineage>
        <taxon>Bacteria</taxon>
        <taxon>Bacillati</taxon>
        <taxon>Actinomycetota</taxon>
        <taxon>Actinomycetes</taxon>
        <taxon>Micrococcales</taxon>
        <taxon>Microbacteriaceae</taxon>
        <taxon>Microbacterium</taxon>
    </lineage>
</organism>
<evidence type="ECO:0000313" key="3">
    <source>
        <dbReference type="Proteomes" id="UP000325827"/>
    </source>
</evidence>
<dbReference type="Pfam" id="PF20242">
    <property type="entry name" value="Emfourin"/>
    <property type="match status" value="1"/>
</dbReference>
<dbReference type="OrthoDB" id="4947318at2"/>
<dbReference type="EMBL" id="VYSA01000001">
    <property type="protein sequence ID" value="KAA9111690.1"/>
    <property type="molecule type" value="Genomic_DNA"/>
</dbReference>
<accession>A0A5J5J6H8</accession>
<protein>
    <submittedName>
        <fullName evidence="2">Uncharacterized protein</fullName>
    </submittedName>
</protein>